<dbReference type="PROSITE" id="PS50127">
    <property type="entry name" value="UBC_2"/>
    <property type="match status" value="1"/>
</dbReference>
<dbReference type="Proteomes" id="UP000076632">
    <property type="component" value="Unassembled WGS sequence"/>
</dbReference>
<keyword evidence="4" id="KW-1185">Reference proteome</keyword>
<feature type="domain" description="UBC core" evidence="2">
    <location>
        <begin position="12"/>
        <end position="174"/>
    </location>
</feature>
<dbReference type="OrthoDB" id="5596422at2759"/>
<reference evidence="3 4" key="1">
    <citation type="journal article" date="2016" name="Fungal Biol.">
        <title>The genome of Xylona heveae provides a window into fungal endophytism.</title>
        <authorList>
            <person name="Gazis R."/>
            <person name="Kuo A."/>
            <person name="Riley R."/>
            <person name="LaButti K."/>
            <person name="Lipzen A."/>
            <person name="Lin J."/>
            <person name="Amirebrahimi M."/>
            <person name="Hesse C.N."/>
            <person name="Spatafora J.W."/>
            <person name="Henrissat B."/>
            <person name="Hainaut M."/>
            <person name="Grigoriev I.V."/>
            <person name="Hibbett D.S."/>
        </authorList>
    </citation>
    <scope>NUCLEOTIDE SEQUENCE [LARGE SCALE GENOMIC DNA]</scope>
    <source>
        <strain evidence="3 4">TC161</strain>
    </source>
</reference>
<dbReference type="SUPFAM" id="SSF54495">
    <property type="entry name" value="UBC-like"/>
    <property type="match status" value="1"/>
</dbReference>
<dbReference type="EMBL" id="KV407455">
    <property type="protein sequence ID" value="KZF25078.1"/>
    <property type="molecule type" value="Genomic_DNA"/>
</dbReference>
<dbReference type="CDD" id="cd23814">
    <property type="entry name" value="UEV_AKTIP"/>
    <property type="match status" value="1"/>
</dbReference>
<feature type="compositionally biased region" description="Basic and acidic residues" evidence="1">
    <location>
        <begin position="176"/>
        <end position="194"/>
    </location>
</feature>
<evidence type="ECO:0000256" key="1">
    <source>
        <dbReference type="SAM" id="MobiDB-lite"/>
    </source>
</evidence>
<dbReference type="AlphaFoldDB" id="A0A165ILQ6"/>
<evidence type="ECO:0000313" key="3">
    <source>
        <dbReference type="EMBL" id="KZF25078.1"/>
    </source>
</evidence>
<protein>
    <submittedName>
        <fullName evidence="3">UBC-like protein</fullName>
    </submittedName>
</protein>
<dbReference type="InterPro" id="IPR016135">
    <property type="entry name" value="UBQ-conjugating_enzyme/RWD"/>
</dbReference>
<name>A0A165ILQ6_XYLHT</name>
<organism evidence="3 4">
    <name type="scientific">Xylona heveae (strain CBS 132557 / TC161)</name>
    <dbReference type="NCBI Taxonomy" id="1328760"/>
    <lineage>
        <taxon>Eukaryota</taxon>
        <taxon>Fungi</taxon>
        <taxon>Dikarya</taxon>
        <taxon>Ascomycota</taxon>
        <taxon>Pezizomycotina</taxon>
        <taxon>Xylonomycetes</taxon>
        <taxon>Xylonales</taxon>
        <taxon>Xylonaceae</taxon>
        <taxon>Xylona</taxon>
    </lineage>
</organism>
<dbReference type="InParanoid" id="A0A165ILQ6"/>
<dbReference type="RefSeq" id="XP_018190633.1">
    <property type="nucleotide sequence ID" value="XM_018334720.1"/>
</dbReference>
<dbReference type="Pfam" id="PF00179">
    <property type="entry name" value="UQ_con"/>
    <property type="match status" value="1"/>
</dbReference>
<accession>A0A165ILQ6</accession>
<sequence>MSAVRAMQLPSARSQHLVIEFARVKSLCPAGVYLTIEPGDPSRWTGILFVRKGPYAPAILRFQISFPSAYPAAAPRITFISEIFHPLLTPLTTYTYTTGSSETGTVSATDEERLPPGGFSLRHGFPQWFSKARDTTSTLDVKTTSANNNVLQEPQNERPAAEALATEENGSSPNSPRDKGSLGKPKNERVKQKDVNNPISIVQVLLYVRSTFDDAEVLDSVPLEAAGNSGAWHAWRSHRRALHLNLSENATPDTASPISKDKYSLIPRSNIAHSNRRPGEWNWEGVWEERVKRGIDASISEPVLYGNAAVGNDLIRFLRADDDMIMTLKEGMKGSMRAATA</sequence>
<dbReference type="GeneID" id="28899857"/>
<evidence type="ECO:0000259" key="2">
    <source>
        <dbReference type="PROSITE" id="PS50127"/>
    </source>
</evidence>
<proteinExistence type="predicted"/>
<feature type="compositionally biased region" description="Polar residues" evidence="1">
    <location>
        <begin position="145"/>
        <end position="154"/>
    </location>
</feature>
<gene>
    <name evidence="3" type="ORF">L228DRAFT_265562</name>
</gene>
<evidence type="ECO:0000313" key="4">
    <source>
        <dbReference type="Proteomes" id="UP000076632"/>
    </source>
</evidence>
<dbReference type="InterPro" id="IPR000608">
    <property type="entry name" value="UBC"/>
</dbReference>
<dbReference type="OMA" id="DGIWAKR"/>
<dbReference type="Gene3D" id="3.10.110.10">
    <property type="entry name" value="Ubiquitin Conjugating Enzyme"/>
    <property type="match status" value="1"/>
</dbReference>
<dbReference type="STRING" id="1328760.A0A165ILQ6"/>
<feature type="region of interest" description="Disordered" evidence="1">
    <location>
        <begin position="145"/>
        <end position="194"/>
    </location>
</feature>